<sequence length="72" mass="7582">MAPTFADLPKQYLADCVSVDRLVFVLDQPGLLAYVNQTAADITSAYLKKHQMCPPQSIAASGSPGRTGSSPA</sequence>
<dbReference type="EMBL" id="FOIJ01000003">
    <property type="protein sequence ID" value="SET57952.1"/>
    <property type="molecule type" value="Genomic_DNA"/>
</dbReference>
<keyword evidence="2" id="KW-1185">Reference proteome</keyword>
<evidence type="ECO:0000313" key="2">
    <source>
        <dbReference type="Proteomes" id="UP000199181"/>
    </source>
</evidence>
<dbReference type="AlphaFoldDB" id="A0A1I0FK75"/>
<reference evidence="2" key="1">
    <citation type="submission" date="2016-10" db="EMBL/GenBank/DDBJ databases">
        <authorList>
            <person name="Varghese N."/>
            <person name="Submissions S."/>
        </authorList>
    </citation>
    <scope>NUCLEOTIDE SEQUENCE [LARGE SCALE GENOMIC DNA]</scope>
    <source>
        <strain evidence="2">DSM 16858</strain>
    </source>
</reference>
<gene>
    <name evidence="1" type="ORF">SAMN05443639_103426</name>
</gene>
<organism evidence="1 2">
    <name type="scientific">Stigmatella erecta</name>
    <dbReference type="NCBI Taxonomy" id="83460"/>
    <lineage>
        <taxon>Bacteria</taxon>
        <taxon>Pseudomonadati</taxon>
        <taxon>Myxococcota</taxon>
        <taxon>Myxococcia</taxon>
        <taxon>Myxococcales</taxon>
        <taxon>Cystobacterineae</taxon>
        <taxon>Archangiaceae</taxon>
        <taxon>Stigmatella</taxon>
    </lineage>
</organism>
<proteinExistence type="predicted"/>
<name>A0A1I0FK75_9BACT</name>
<accession>A0A1I0FK75</accession>
<protein>
    <submittedName>
        <fullName evidence="1">Uncharacterized protein</fullName>
    </submittedName>
</protein>
<evidence type="ECO:0000313" key="1">
    <source>
        <dbReference type="EMBL" id="SET57952.1"/>
    </source>
</evidence>
<dbReference type="Proteomes" id="UP000199181">
    <property type="component" value="Unassembled WGS sequence"/>
</dbReference>